<sequence length="367" mass="40583">MDDVQEAVELLEEQNDVTSVRIKNDMPKLVDATREDLISDIQETIEQAVEENSMEPLLGLTSMQEAIVGKPMMSPFHASVAQPKPSTSADASPQPASPSNTADRGGLMADISRKFRFVEEEKKTVEEAAVSASLYMNPATEKIAPHVKITWEPEVAETLLHLEKCSNKNRPFMVGLVGIPGSGKSTSADILAAVLGNERAIVMPMDGFHVPLADLAEFPNPSDAIYRRGAPDTFNPDALHKDLTRIAYGDESSVTIPGFDHAEGDPIPDQHTFDRDQHRIVICEGLYLLHDDHGWDKIKSFFDWTIYIDADVDTCIERLKIRNKCIPGYTPEEIEIRCDEVDRVNAETSRDGAYKYASQIVKSGASN</sequence>
<dbReference type="AlphaFoldDB" id="A0A9N8HX17"/>
<dbReference type="PANTHER" id="PTHR10285">
    <property type="entry name" value="URIDINE KINASE"/>
    <property type="match status" value="1"/>
</dbReference>
<dbReference type="InterPro" id="IPR027417">
    <property type="entry name" value="P-loop_NTPase"/>
</dbReference>
<protein>
    <submittedName>
        <fullName evidence="3">Uridine kinase C227.14</fullName>
    </submittedName>
</protein>
<name>A0A9N8HX17_9STRA</name>
<keyword evidence="3" id="KW-0418">Kinase</keyword>
<dbReference type="GO" id="GO:0005524">
    <property type="term" value="F:ATP binding"/>
    <property type="evidence" value="ECO:0007669"/>
    <property type="project" value="InterPro"/>
</dbReference>
<accession>A0A9N8HX17</accession>
<dbReference type="InterPro" id="IPR006083">
    <property type="entry name" value="PRK/URK"/>
</dbReference>
<dbReference type="Pfam" id="PF00485">
    <property type="entry name" value="PRK"/>
    <property type="match status" value="1"/>
</dbReference>
<keyword evidence="3" id="KW-0808">Transferase</keyword>
<gene>
    <name evidence="3" type="ORF">SEMRO_2102_G314600.1</name>
</gene>
<evidence type="ECO:0000256" key="1">
    <source>
        <dbReference type="SAM" id="MobiDB-lite"/>
    </source>
</evidence>
<organism evidence="3 4">
    <name type="scientific">Seminavis robusta</name>
    <dbReference type="NCBI Taxonomy" id="568900"/>
    <lineage>
        <taxon>Eukaryota</taxon>
        <taxon>Sar</taxon>
        <taxon>Stramenopiles</taxon>
        <taxon>Ochrophyta</taxon>
        <taxon>Bacillariophyta</taxon>
        <taxon>Bacillariophyceae</taxon>
        <taxon>Bacillariophycidae</taxon>
        <taxon>Naviculales</taxon>
        <taxon>Naviculaceae</taxon>
        <taxon>Seminavis</taxon>
    </lineage>
</organism>
<evidence type="ECO:0000259" key="2">
    <source>
        <dbReference type="Pfam" id="PF00485"/>
    </source>
</evidence>
<feature type="domain" description="Phosphoribulokinase/uridine kinase" evidence="2">
    <location>
        <begin position="174"/>
        <end position="334"/>
    </location>
</feature>
<dbReference type="Gene3D" id="3.40.50.300">
    <property type="entry name" value="P-loop containing nucleotide triphosphate hydrolases"/>
    <property type="match status" value="1"/>
</dbReference>
<keyword evidence="4" id="KW-1185">Reference proteome</keyword>
<dbReference type="SUPFAM" id="SSF52540">
    <property type="entry name" value="P-loop containing nucleoside triphosphate hydrolases"/>
    <property type="match status" value="1"/>
</dbReference>
<feature type="region of interest" description="Disordered" evidence="1">
    <location>
        <begin position="76"/>
        <end position="106"/>
    </location>
</feature>
<evidence type="ECO:0000313" key="3">
    <source>
        <dbReference type="EMBL" id="CAB9527905.1"/>
    </source>
</evidence>
<evidence type="ECO:0000313" key="4">
    <source>
        <dbReference type="Proteomes" id="UP001153069"/>
    </source>
</evidence>
<dbReference type="GO" id="GO:0016301">
    <property type="term" value="F:kinase activity"/>
    <property type="evidence" value="ECO:0007669"/>
    <property type="project" value="UniProtKB-KW"/>
</dbReference>
<comment type="caution">
    <text evidence="3">The sequence shown here is derived from an EMBL/GenBank/DDBJ whole genome shotgun (WGS) entry which is preliminary data.</text>
</comment>
<dbReference type="Proteomes" id="UP001153069">
    <property type="component" value="Unassembled WGS sequence"/>
</dbReference>
<reference evidence="3" key="1">
    <citation type="submission" date="2020-06" db="EMBL/GenBank/DDBJ databases">
        <authorList>
            <consortium name="Plant Systems Biology data submission"/>
        </authorList>
    </citation>
    <scope>NUCLEOTIDE SEQUENCE</scope>
    <source>
        <strain evidence="3">D6</strain>
    </source>
</reference>
<dbReference type="EMBL" id="CAICTM010002100">
    <property type="protein sequence ID" value="CAB9527905.1"/>
    <property type="molecule type" value="Genomic_DNA"/>
</dbReference>
<feature type="compositionally biased region" description="Low complexity" evidence="1">
    <location>
        <begin position="85"/>
        <end position="99"/>
    </location>
</feature>
<dbReference type="OrthoDB" id="10034502at2759"/>
<proteinExistence type="predicted"/>